<dbReference type="InterPro" id="IPR050706">
    <property type="entry name" value="Cyclic-di-GMP_PDE-like"/>
</dbReference>
<dbReference type="SUPFAM" id="SSF158472">
    <property type="entry name" value="HAMP domain-like"/>
    <property type="match status" value="1"/>
</dbReference>
<dbReference type="CDD" id="cd01949">
    <property type="entry name" value="GGDEF"/>
    <property type="match status" value="1"/>
</dbReference>
<dbReference type="InterPro" id="IPR043128">
    <property type="entry name" value="Rev_trsase/Diguanyl_cyclase"/>
</dbReference>
<dbReference type="Gene3D" id="6.10.340.10">
    <property type="match status" value="1"/>
</dbReference>
<dbReference type="InterPro" id="IPR001633">
    <property type="entry name" value="EAL_dom"/>
</dbReference>
<dbReference type="SUPFAM" id="SSF141868">
    <property type="entry name" value="EAL domain-like"/>
    <property type="match status" value="1"/>
</dbReference>
<protein>
    <submittedName>
        <fullName evidence="5">Diguanylate cyclase/phosphodiesterase</fullName>
    </submittedName>
</protein>
<sequence>MSTTDTEFAAVATSPRGKGQGINSVPVRFGLIALGLGTVCGIGQALIWHGDSNRPTPLLVVVSIFTLIVLAQAAVTYFAAWKLTQNIKALRDGTEAIAAGDFDAPINVECACEVGVLADSFHKLVSRLNANLRRINMLAHSDALTGLPNRAVMTHMLESLVATGMPGTAIFIDLQGFKKINDAFGYRVGDQLLQDVGRRIAKVGFDREIEQFDWGVSSFGEFERRAPQDITLARFAADQFVALLPGVVDADHCERHAKAVLQALSLLFDVGGAEIRLTAHIGLARVPLDTRDPAEILRFAELAMAAAKQERKPWRFFNAALSDVAVDRSRLESELQQAIERGEVQLHYQPQLDSRSLQIVGFEALARWSHPTRGTISPAVFIPLAEQSGLMPALGAHVLRSAVRQCAQWQRQGRRQRVAINISATQFDDPHFVRDALSVIAECGADPALIEFEITESMAMSDLPESHQNLIFLREAGVQIAIDDFGTGFSNLALLARLPFTTLKIDRSLIEGIGWSPKGEVLVKTIIAMAEGLGHSIVAEGVETPDQRAWLDDKGCHVHQGFLFARPMPAEEIDEWEQRRDLDGMIGHLRSLAAASLSERKPRASLALISSAG</sequence>
<keyword evidence="1" id="KW-1133">Transmembrane helix</keyword>
<dbReference type="InterPro" id="IPR035919">
    <property type="entry name" value="EAL_sf"/>
</dbReference>
<gene>
    <name evidence="5" type="ordered locus">RPE_3695</name>
</gene>
<keyword evidence="1" id="KW-0812">Transmembrane</keyword>
<dbReference type="AlphaFoldDB" id="Q07KB0"/>
<dbReference type="GO" id="GO:0007165">
    <property type="term" value="P:signal transduction"/>
    <property type="evidence" value="ECO:0007669"/>
    <property type="project" value="InterPro"/>
</dbReference>
<dbReference type="SMART" id="SM00052">
    <property type="entry name" value="EAL"/>
    <property type="match status" value="1"/>
</dbReference>
<dbReference type="KEGG" id="rpe:RPE_3695"/>
<dbReference type="PANTHER" id="PTHR33121">
    <property type="entry name" value="CYCLIC DI-GMP PHOSPHODIESTERASE PDEF"/>
    <property type="match status" value="1"/>
</dbReference>
<evidence type="ECO:0000256" key="1">
    <source>
        <dbReference type="SAM" id="Phobius"/>
    </source>
</evidence>
<dbReference type="OrthoDB" id="8107802at2"/>
<feature type="transmembrane region" description="Helical" evidence="1">
    <location>
        <begin position="59"/>
        <end position="81"/>
    </location>
</feature>
<dbReference type="Gene3D" id="3.20.20.450">
    <property type="entry name" value="EAL domain"/>
    <property type="match status" value="1"/>
</dbReference>
<dbReference type="SUPFAM" id="SSF55073">
    <property type="entry name" value="Nucleotide cyclase"/>
    <property type="match status" value="1"/>
</dbReference>
<dbReference type="PANTHER" id="PTHR33121:SF79">
    <property type="entry name" value="CYCLIC DI-GMP PHOSPHODIESTERASE PDED-RELATED"/>
    <property type="match status" value="1"/>
</dbReference>
<dbReference type="GO" id="GO:0016020">
    <property type="term" value="C:membrane"/>
    <property type="evidence" value="ECO:0007669"/>
    <property type="project" value="InterPro"/>
</dbReference>
<dbReference type="eggNOG" id="COG5001">
    <property type="taxonomic scope" value="Bacteria"/>
</dbReference>
<accession>Q07KB0</accession>
<dbReference type="Gene3D" id="3.30.70.270">
    <property type="match status" value="1"/>
</dbReference>
<dbReference type="EMBL" id="CP000463">
    <property type="protein sequence ID" value="ABJ07624.1"/>
    <property type="molecule type" value="Genomic_DNA"/>
</dbReference>
<dbReference type="PROSITE" id="PS50885">
    <property type="entry name" value="HAMP"/>
    <property type="match status" value="1"/>
</dbReference>
<evidence type="ECO:0000259" key="2">
    <source>
        <dbReference type="PROSITE" id="PS50883"/>
    </source>
</evidence>
<dbReference type="InterPro" id="IPR000160">
    <property type="entry name" value="GGDEF_dom"/>
</dbReference>
<feature type="domain" description="EAL" evidence="2">
    <location>
        <begin position="328"/>
        <end position="581"/>
    </location>
</feature>
<dbReference type="Pfam" id="PF00563">
    <property type="entry name" value="EAL"/>
    <property type="match status" value="1"/>
</dbReference>
<evidence type="ECO:0000313" key="5">
    <source>
        <dbReference type="EMBL" id="ABJ07624.1"/>
    </source>
</evidence>
<dbReference type="PROSITE" id="PS50887">
    <property type="entry name" value="GGDEF"/>
    <property type="match status" value="1"/>
</dbReference>
<dbReference type="SMART" id="SM00304">
    <property type="entry name" value="HAMP"/>
    <property type="match status" value="1"/>
</dbReference>
<proteinExistence type="predicted"/>
<dbReference type="InterPro" id="IPR029787">
    <property type="entry name" value="Nucleotide_cyclase"/>
</dbReference>
<dbReference type="NCBIfam" id="TIGR00254">
    <property type="entry name" value="GGDEF"/>
    <property type="match status" value="1"/>
</dbReference>
<dbReference type="STRING" id="316055.RPE_3695"/>
<organism evidence="5">
    <name type="scientific">Rhodopseudomonas palustris (strain BisA53)</name>
    <dbReference type="NCBI Taxonomy" id="316055"/>
    <lineage>
        <taxon>Bacteria</taxon>
        <taxon>Pseudomonadati</taxon>
        <taxon>Pseudomonadota</taxon>
        <taxon>Alphaproteobacteria</taxon>
        <taxon>Hyphomicrobiales</taxon>
        <taxon>Nitrobacteraceae</taxon>
        <taxon>Rhodopseudomonas</taxon>
    </lineage>
</organism>
<dbReference type="Pfam" id="PF00990">
    <property type="entry name" value="GGDEF"/>
    <property type="match status" value="2"/>
</dbReference>
<evidence type="ECO:0000259" key="3">
    <source>
        <dbReference type="PROSITE" id="PS50885"/>
    </source>
</evidence>
<reference evidence="5" key="1">
    <citation type="submission" date="2006-09" db="EMBL/GenBank/DDBJ databases">
        <title>Complete sequence of Rhodopseudomonas palustris BisA53.</title>
        <authorList>
            <consortium name="US DOE Joint Genome Institute"/>
            <person name="Copeland A."/>
            <person name="Lucas S."/>
            <person name="Lapidus A."/>
            <person name="Barry K."/>
            <person name="Detter J.C."/>
            <person name="Glavina del Rio T."/>
            <person name="Hammon N."/>
            <person name="Israni S."/>
            <person name="Dalin E."/>
            <person name="Tice H."/>
            <person name="Pitluck S."/>
            <person name="Chain P."/>
            <person name="Malfatti S."/>
            <person name="Shin M."/>
            <person name="Vergez L."/>
            <person name="Schmutz J."/>
            <person name="Larimer F."/>
            <person name="Land M."/>
            <person name="Hauser L."/>
            <person name="Pelletier D.A."/>
            <person name="Kyrpides N."/>
            <person name="Kim E."/>
            <person name="Harwood C.S."/>
            <person name="Oda Y."/>
            <person name="Richardson P."/>
        </authorList>
    </citation>
    <scope>NUCLEOTIDE SEQUENCE [LARGE SCALE GENOMIC DNA]</scope>
    <source>
        <strain evidence="5">BisA53</strain>
    </source>
</reference>
<dbReference type="InterPro" id="IPR003660">
    <property type="entry name" value="HAMP_dom"/>
</dbReference>
<dbReference type="CDD" id="cd01948">
    <property type="entry name" value="EAL"/>
    <property type="match status" value="1"/>
</dbReference>
<dbReference type="GO" id="GO:0071111">
    <property type="term" value="F:cyclic-guanylate-specific phosphodiesterase activity"/>
    <property type="evidence" value="ECO:0007669"/>
    <property type="project" value="InterPro"/>
</dbReference>
<keyword evidence="1" id="KW-0472">Membrane</keyword>
<feature type="domain" description="GGDEF" evidence="4">
    <location>
        <begin position="165"/>
        <end position="319"/>
    </location>
</feature>
<name>Q07KB0_RHOP5</name>
<dbReference type="CDD" id="cd06225">
    <property type="entry name" value="HAMP"/>
    <property type="match status" value="1"/>
</dbReference>
<evidence type="ECO:0000259" key="4">
    <source>
        <dbReference type="PROSITE" id="PS50887"/>
    </source>
</evidence>
<feature type="transmembrane region" description="Helical" evidence="1">
    <location>
        <begin position="25"/>
        <end position="47"/>
    </location>
</feature>
<dbReference type="HOGENOM" id="CLU_000445_70_50_5"/>
<dbReference type="PROSITE" id="PS50883">
    <property type="entry name" value="EAL"/>
    <property type="match status" value="1"/>
</dbReference>
<dbReference type="SMART" id="SM00267">
    <property type="entry name" value="GGDEF"/>
    <property type="match status" value="1"/>
</dbReference>
<feature type="domain" description="HAMP" evidence="3">
    <location>
        <begin position="81"/>
        <end position="133"/>
    </location>
</feature>